<proteinExistence type="inferred from homology"/>
<feature type="compositionally biased region" description="Polar residues" evidence="11">
    <location>
        <begin position="70"/>
        <end position="86"/>
    </location>
</feature>
<evidence type="ECO:0000256" key="4">
    <source>
        <dbReference type="ARBA" id="ARBA00014130"/>
    </source>
</evidence>
<feature type="coiled-coil region" evidence="10">
    <location>
        <begin position="282"/>
        <end position="309"/>
    </location>
</feature>
<dbReference type="PANTHER" id="PTHR21470">
    <property type="entry name" value="RAB6-INTERACTING PROTEIN GORAB"/>
    <property type="match status" value="1"/>
</dbReference>
<comment type="similarity">
    <text evidence="3">Belongs to the GORAB family.</text>
</comment>
<dbReference type="PANTHER" id="PTHR21470:SF2">
    <property type="entry name" value="RAB6-INTERACTING GOLGIN"/>
    <property type="match status" value="1"/>
</dbReference>
<evidence type="ECO:0000256" key="5">
    <source>
        <dbReference type="ARBA" id="ARBA00022490"/>
    </source>
</evidence>
<dbReference type="Ensembl" id="ENSSSUT00005007463.1">
    <property type="protein sequence ID" value="ENSSSUP00005006461.1"/>
    <property type="gene ID" value="ENSSSUG00005004188.1"/>
</dbReference>
<keyword evidence="7 10" id="KW-0175">Coiled coil</keyword>
<dbReference type="RefSeq" id="XP_029790864.1">
    <property type="nucleotide sequence ID" value="XM_029935004.1"/>
</dbReference>
<reference evidence="12" key="3">
    <citation type="submission" date="2025-09" db="UniProtKB">
        <authorList>
            <consortium name="Ensembl"/>
        </authorList>
    </citation>
    <scope>IDENTIFICATION</scope>
</reference>
<evidence type="ECO:0000256" key="1">
    <source>
        <dbReference type="ARBA" id="ARBA00004496"/>
    </source>
</evidence>
<dbReference type="OrthoDB" id="9909311at2759"/>
<reference evidence="12 13" key="1">
    <citation type="submission" date="2019-05" db="EMBL/GenBank/DDBJ databases">
        <title>A Chromosome-scale Meerkat (S. suricatta) Genome Assembly.</title>
        <authorList>
            <person name="Dudchenko O."/>
            <person name="Lieberman Aiden E."/>
            <person name="Tung J."/>
            <person name="Barreiro L.B."/>
            <person name="Clutton-Brock T.H."/>
        </authorList>
    </citation>
    <scope>NUCLEOTIDE SEQUENCE [LARGE SCALE GENOMIC DNA]</scope>
</reference>
<evidence type="ECO:0000313" key="12">
    <source>
        <dbReference type="Ensembl" id="ENSSSUP00005006461.1"/>
    </source>
</evidence>
<dbReference type="GO" id="GO:0005794">
    <property type="term" value="C:Golgi apparatus"/>
    <property type="evidence" value="ECO:0007669"/>
    <property type="project" value="UniProtKB-SubCell"/>
</dbReference>
<evidence type="ECO:0000313" key="13">
    <source>
        <dbReference type="Proteomes" id="UP000472268"/>
    </source>
</evidence>
<evidence type="ECO:0000256" key="8">
    <source>
        <dbReference type="ARBA" id="ARBA00032512"/>
    </source>
</evidence>
<evidence type="ECO:0000256" key="7">
    <source>
        <dbReference type="ARBA" id="ARBA00023054"/>
    </source>
</evidence>
<evidence type="ECO:0000256" key="2">
    <source>
        <dbReference type="ARBA" id="ARBA00004555"/>
    </source>
</evidence>
<dbReference type="Pfam" id="PF04949">
    <property type="entry name" value="Transcrip_act"/>
    <property type="match status" value="1"/>
</dbReference>
<dbReference type="GeneID" id="115288056"/>
<keyword evidence="13" id="KW-1185">Reference proteome</keyword>
<evidence type="ECO:0000256" key="9">
    <source>
        <dbReference type="ARBA" id="ARBA00033032"/>
    </source>
</evidence>
<dbReference type="OMA" id="PNCPNQE"/>
<accession>A0A673TBX0</accession>
<evidence type="ECO:0000256" key="6">
    <source>
        <dbReference type="ARBA" id="ARBA00023034"/>
    </source>
</evidence>
<organism evidence="12 13">
    <name type="scientific">Suricata suricatta</name>
    <name type="common">Meerkat</name>
    <dbReference type="NCBI Taxonomy" id="37032"/>
    <lineage>
        <taxon>Eukaryota</taxon>
        <taxon>Metazoa</taxon>
        <taxon>Chordata</taxon>
        <taxon>Craniata</taxon>
        <taxon>Vertebrata</taxon>
        <taxon>Euteleostomi</taxon>
        <taxon>Mammalia</taxon>
        <taxon>Eutheria</taxon>
        <taxon>Laurasiatheria</taxon>
        <taxon>Carnivora</taxon>
        <taxon>Feliformia</taxon>
        <taxon>Herpestidae</taxon>
        <taxon>Suricata</taxon>
    </lineage>
</organism>
<evidence type="ECO:0000256" key="11">
    <source>
        <dbReference type="SAM" id="MobiDB-lite"/>
    </source>
</evidence>
<sequence length="396" mass="45181">MCLGSRVGSRGSEVWAPWGRWQPRGMARDWAGFSEEELRRLKQSKDPFEPQRRLPVKKSRQQLQREKALQEQSQKLGLQDGSSSVPPEQLLSAPEPRFNAQNPHSSSPVPPSPLTVTSPVGDGKPQGTEGQPSELGLENSHDGRKNTEVLPPKSDCKMEKKKLELQEKSRWEILQQEQRLMEEKNKRKKALLAKAIAERSKRTQAETLKLKRIQKELQALDDMVSADIGILRNRIDQASLEYSYAWKRFDRAEAEYVTAKLDLQRKTEIKEQLTEHLCTIIQQNELRKAKKLEELMQQLNVQADEETLELEMGVERFLHEQEADVGKQMVHLQSPFQPSGERVTLGFAKENRNQDQGASQKVDEQCENSTSFPILNADKSQEDKIIVKDISAALTT</sequence>
<name>A0A673TBX0_SURSU</name>
<dbReference type="CTD" id="92344"/>
<feature type="region of interest" description="Disordered" evidence="11">
    <location>
        <begin position="41"/>
        <end position="155"/>
    </location>
</feature>
<keyword evidence="6" id="KW-0333">Golgi apparatus</keyword>
<evidence type="ECO:0000256" key="10">
    <source>
        <dbReference type="SAM" id="Coils"/>
    </source>
</evidence>
<reference evidence="12" key="2">
    <citation type="submission" date="2025-08" db="UniProtKB">
        <authorList>
            <consortium name="Ensembl"/>
        </authorList>
    </citation>
    <scope>IDENTIFICATION</scope>
</reference>
<feature type="compositionally biased region" description="Basic and acidic residues" evidence="11">
    <location>
        <begin position="41"/>
        <end position="52"/>
    </location>
</feature>
<protein>
    <recommendedName>
        <fullName evidence="4">RAB6-interacting golgin</fullName>
    </recommendedName>
    <alternativeName>
        <fullName evidence="9">N-terminal kinase-like-binding protein 1</fullName>
    </alternativeName>
    <alternativeName>
        <fullName evidence="8">SCY1-like 1-binding protein 1</fullName>
    </alternativeName>
</protein>
<comment type="subcellular location">
    <subcellularLocation>
        <location evidence="1">Cytoplasm</location>
    </subcellularLocation>
    <subcellularLocation>
        <location evidence="2">Golgi apparatus</location>
    </subcellularLocation>
</comment>
<dbReference type="GO" id="GO:1905515">
    <property type="term" value="P:non-motile cilium assembly"/>
    <property type="evidence" value="ECO:0007669"/>
    <property type="project" value="TreeGrafter"/>
</dbReference>
<gene>
    <name evidence="12" type="primary">GORAB</name>
</gene>
<dbReference type="Proteomes" id="UP000472268">
    <property type="component" value="Chromosome 3"/>
</dbReference>
<keyword evidence="5" id="KW-0963">Cytoplasm</keyword>
<dbReference type="AlphaFoldDB" id="A0A673TBX0"/>
<evidence type="ECO:0000256" key="3">
    <source>
        <dbReference type="ARBA" id="ARBA00005599"/>
    </source>
</evidence>
<dbReference type="InterPro" id="IPR007033">
    <property type="entry name" value="GORAB"/>
</dbReference>